<dbReference type="Pfam" id="PF14310">
    <property type="entry name" value="Fn3-like"/>
    <property type="match status" value="1"/>
</dbReference>
<dbReference type="Gene3D" id="3.20.20.300">
    <property type="entry name" value="Glycoside hydrolase, family 3, N-terminal domain"/>
    <property type="match status" value="1"/>
</dbReference>
<dbReference type="Gene3D" id="2.60.40.10">
    <property type="entry name" value="Immunoglobulins"/>
    <property type="match status" value="1"/>
</dbReference>
<dbReference type="SUPFAM" id="SSF51445">
    <property type="entry name" value="(Trans)glycosidases"/>
    <property type="match status" value="1"/>
</dbReference>
<comment type="similarity">
    <text evidence="1">Belongs to the glycosyl hydrolase 3 family.</text>
</comment>
<reference evidence="4" key="1">
    <citation type="submission" date="2019-08" db="EMBL/GenBank/DDBJ databases">
        <title>Comparative genome analysis confer to the adaptation heavy metal polluted environment.</title>
        <authorList>
            <person name="Li Y."/>
        </authorList>
    </citation>
    <scope>NUCLEOTIDE SEQUENCE [LARGE SCALE GENOMIC DNA]</scope>
    <source>
        <strain evidence="4">P1</strain>
    </source>
</reference>
<dbReference type="PANTHER" id="PTHR30620:SF123">
    <property type="entry name" value="BETA-XYLOSIDASE"/>
    <property type="match status" value="1"/>
</dbReference>
<dbReference type="AlphaFoldDB" id="A0A5C1I2L4"/>
<gene>
    <name evidence="4" type="ORF">DEO27_015990</name>
</gene>
<dbReference type="KEGG" id="mrub:DEO27_015990"/>
<dbReference type="Pfam" id="PF00933">
    <property type="entry name" value="Glyco_hydro_3"/>
    <property type="match status" value="1"/>
</dbReference>
<organism evidence="4 5">
    <name type="scientific">Mucilaginibacter rubeus</name>
    <dbReference type="NCBI Taxonomy" id="2027860"/>
    <lineage>
        <taxon>Bacteria</taxon>
        <taxon>Pseudomonadati</taxon>
        <taxon>Bacteroidota</taxon>
        <taxon>Sphingobacteriia</taxon>
        <taxon>Sphingobacteriales</taxon>
        <taxon>Sphingobacteriaceae</taxon>
        <taxon>Mucilaginibacter</taxon>
    </lineage>
</organism>
<evidence type="ECO:0000313" key="4">
    <source>
        <dbReference type="EMBL" id="QEM11461.1"/>
    </source>
</evidence>
<dbReference type="GO" id="GO:0008422">
    <property type="term" value="F:beta-glucosidase activity"/>
    <property type="evidence" value="ECO:0007669"/>
    <property type="project" value="TreeGrafter"/>
</dbReference>
<evidence type="ECO:0000256" key="1">
    <source>
        <dbReference type="ARBA" id="ARBA00005336"/>
    </source>
</evidence>
<accession>A0A5C1I2L4</accession>
<dbReference type="EMBL" id="CP043450">
    <property type="protein sequence ID" value="QEM11461.1"/>
    <property type="molecule type" value="Genomic_DNA"/>
</dbReference>
<dbReference type="SMART" id="SM01217">
    <property type="entry name" value="Fn3_like"/>
    <property type="match status" value="1"/>
</dbReference>
<keyword evidence="5" id="KW-1185">Reference proteome</keyword>
<name>A0A5C1I2L4_9SPHI</name>
<evidence type="ECO:0000256" key="2">
    <source>
        <dbReference type="ARBA" id="ARBA00022801"/>
    </source>
</evidence>
<feature type="domain" description="Fibronectin type III-like" evidence="3">
    <location>
        <begin position="678"/>
        <end position="747"/>
    </location>
</feature>
<dbReference type="SUPFAM" id="SSF52279">
    <property type="entry name" value="Beta-D-glucan exohydrolase, C-terminal domain"/>
    <property type="match status" value="1"/>
</dbReference>
<sequence length="760" mass="83556">MKRSSVLIPLLLLITIKSFGGLRMAADTPLYKNKKAAVNARVEDLMARMTLKEKIEQLQNRASGRADEIENIFKGESYGCTHEMNMKAADCADMYQKLQIYMLTKTRLGIPILTAAEGIEGILQNGCTLFPQELAQGSTFNPALIRKMTEAAGAEADVIGIHQILSPVLDIARELRWGRVEETYGEDPYLIAQMGIAFVNGYQKYNITCTPKHFMAHGSPSGGLNCANVSGGERELRSLYMYPFKRVIAETNPLAVMSCYSSYDGIALSGSHYYMTDILRSELGFKGYVYSDWGSVDRLLTFHHAVSTQEDAAKMALIAGIDLDIDDAYQHLQKLVESGKLDLKYIDLAVRRVLTVKFTLGLFDAPYGNPARVDKVVHSAANVAISKGVADESAVLVKNSNNILPLNLSKYKSIAVVGPNSNQTIFGDYSWTQRNPKEGTTLLQGLKEVIGNKITINNAEGCDWWSQDKTHIAEAVKAVEASDIAIVAIGTRSTFLGRSPKYSTSGEGFDLSSLELPGVQMDLLKAIKATGKPMVVVFIAGKPLAMPWVKDNADAVLVQWYGGEKQGRTLADILTGAINPSGRLNVSFPRSTGNTPCFYNHYVTDREEPFDQPGTPEDPKMHYIFDKPEPVWNFGYGLSYTSFKYSNCTLADSVFSAKGGTIKVSVDVENTGTRDGKEVVQLYIHDKFSSVATPVKQLKAFSKVLIKAGKRTTVTLEVPVSELGLYNDQMQYVVEPGEFEIQVGKAADDIVFTKTVIIKE</sequence>
<proteinExistence type="inferred from homology"/>
<dbReference type="PRINTS" id="PR00133">
    <property type="entry name" value="GLHYDRLASE3"/>
</dbReference>
<dbReference type="RefSeq" id="WP_112575121.1">
    <property type="nucleotide sequence ID" value="NZ_CP043450.1"/>
</dbReference>
<dbReference type="GO" id="GO:0009251">
    <property type="term" value="P:glucan catabolic process"/>
    <property type="evidence" value="ECO:0007669"/>
    <property type="project" value="TreeGrafter"/>
</dbReference>
<evidence type="ECO:0000259" key="3">
    <source>
        <dbReference type="SMART" id="SM01217"/>
    </source>
</evidence>
<dbReference type="OrthoDB" id="9758670at2"/>
<protein>
    <submittedName>
        <fullName evidence="4">Glycosyl hydrolase</fullName>
    </submittedName>
</protein>
<dbReference type="InterPro" id="IPR001764">
    <property type="entry name" value="Glyco_hydro_3_N"/>
</dbReference>
<dbReference type="InterPro" id="IPR051915">
    <property type="entry name" value="Cellulose_Degrad_GH3"/>
</dbReference>
<dbReference type="FunFam" id="3.40.50.1700:FF:000009">
    <property type="entry name" value="Periplasmic beta-glucosidase"/>
    <property type="match status" value="1"/>
</dbReference>
<dbReference type="FunFam" id="2.60.40.10:FF:000495">
    <property type="entry name" value="Periplasmic beta-glucosidase"/>
    <property type="match status" value="1"/>
</dbReference>
<dbReference type="InterPro" id="IPR036962">
    <property type="entry name" value="Glyco_hydro_3_N_sf"/>
</dbReference>
<dbReference type="Pfam" id="PF01915">
    <property type="entry name" value="Glyco_hydro_3_C"/>
    <property type="match status" value="1"/>
</dbReference>
<dbReference type="InterPro" id="IPR036881">
    <property type="entry name" value="Glyco_hydro_3_C_sf"/>
</dbReference>
<evidence type="ECO:0000313" key="5">
    <source>
        <dbReference type="Proteomes" id="UP000251402"/>
    </source>
</evidence>
<dbReference type="Gene3D" id="3.40.50.1700">
    <property type="entry name" value="Glycoside hydrolase family 3 C-terminal domain"/>
    <property type="match status" value="1"/>
</dbReference>
<dbReference type="InterPro" id="IPR026891">
    <property type="entry name" value="Fn3-like"/>
</dbReference>
<dbReference type="Proteomes" id="UP000251402">
    <property type="component" value="Chromosome"/>
</dbReference>
<dbReference type="InterPro" id="IPR013783">
    <property type="entry name" value="Ig-like_fold"/>
</dbReference>
<dbReference type="InterPro" id="IPR002772">
    <property type="entry name" value="Glyco_hydro_3_C"/>
</dbReference>
<dbReference type="InterPro" id="IPR017853">
    <property type="entry name" value="GH"/>
</dbReference>
<keyword evidence="2 4" id="KW-0378">Hydrolase</keyword>
<dbReference type="PANTHER" id="PTHR30620">
    <property type="entry name" value="PERIPLASMIC BETA-GLUCOSIDASE-RELATED"/>
    <property type="match status" value="1"/>
</dbReference>